<protein>
    <recommendedName>
        <fullName evidence="2">SPW repeat-containing integral membrane domain-containing protein</fullName>
    </recommendedName>
</protein>
<keyword evidence="1" id="KW-0472">Membrane</keyword>
<name>A0ABT8R0U3_9BACT</name>
<evidence type="ECO:0000313" key="4">
    <source>
        <dbReference type="Proteomes" id="UP001168528"/>
    </source>
</evidence>
<dbReference type="Pfam" id="PF03779">
    <property type="entry name" value="SPW"/>
    <property type="match status" value="1"/>
</dbReference>
<evidence type="ECO:0000313" key="3">
    <source>
        <dbReference type="EMBL" id="MDO1445014.1"/>
    </source>
</evidence>
<feature type="transmembrane region" description="Helical" evidence="1">
    <location>
        <begin position="36"/>
        <end position="57"/>
    </location>
</feature>
<evidence type="ECO:0000259" key="2">
    <source>
        <dbReference type="Pfam" id="PF03779"/>
    </source>
</evidence>
<sequence length="125" mass="13924">MRFLSTKAHGVIDYLVGLLLIAVPWIFGFAQGGMETWIFVLAGVGALIYSFFTEYELGVVKLIPMPMHLLFDAMSGIVLATSPWLFGFNDYVYLPHLLFGLFEIGASLITHKVPGHRTSAAMDRR</sequence>
<dbReference type="InterPro" id="IPR005530">
    <property type="entry name" value="SPW"/>
</dbReference>
<feature type="domain" description="SPW repeat-containing integral membrane" evidence="2">
    <location>
        <begin position="9"/>
        <end position="107"/>
    </location>
</feature>
<feature type="transmembrane region" description="Helical" evidence="1">
    <location>
        <begin position="69"/>
        <end position="86"/>
    </location>
</feature>
<reference evidence="3" key="1">
    <citation type="submission" date="2023-07" db="EMBL/GenBank/DDBJ databases">
        <title>The genome sequence of Rhodocytophaga aerolata KACC 12507.</title>
        <authorList>
            <person name="Zhang X."/>
        </authorList>
    </citation>
    <scope>NUCLEOTIDE SEQUENCE</scope>
    <source>
        <strain evidence="3">KACC 12507</strain>
    </source>
</reference>
<dbReference type="Proteomes" id="UP001168528">
    <property type="component" value="Unassembled WGS sequence"/>
</dbReference>
<dbReference type="RefSeq" id="WP_302035813.1">
    <property type="nucleotide sequence ID" value="NZ_JAUKPO010000001.1"/>
</dbReference>
<dbReference type="EMBL" id="JAUKPO010000001">
    <property type="protein sequence ID" value="MDO1445014.1"/>
    <property type="molecule type" value="Genomic_DNA"/>
</dbReference>
<feature type="transmembrane region" description="Helical" evidence="1">
    <location>
        <begin position="12"/>
        <end position="30"/>
    </location>
</feature>
<accession>A0ABT8R0U3</accession>
<comment type="caution">
    <text evidence="3">The sequence shown here is derived from an EMBL/GenBank/DDBJ whole genome shotgun (WGS) entry which is preliminary data.</text>
</comment>
<proteinExistence type="predicted"/>
<evidence type="ECO:0000256" key="1">
    <source>
        <dbReference type="SAM" id="Phobius"/>
    </source>
</evidence>
<organism evidence="3 4">
    <name type="scientific">Rhodocytophaga aerolata</name>
    <dbReference type="NCBI Taxonomy" id="455078"/>
    <lineage>
        <taxon>Bacteria</taxon>
        <taxon>Pseudomonadati</taxon>
        <taxon>Bacteroidota</taxon>
        <taxon>Cytophagia</taxon>
        <taxon>Cytophagales</taxon>
        <taxon>Rhodocytophagaceae</taxon>
        <taxon>Rhodocytophaga</taxon>
    </lineage>
</organism>
<keyword evidence="1" id="KW-1133">Transmembrane helix</keyword>
<gene>
    <name evidence="3" type="ORF">Q0590_02070</name>
</gene>
<keyword evidence="1" id="KW-0812">Transmembrane</keyword>
<keyword evidence="4" id="KW-1185">Reference proteome</keyword>